<reference evidence="1 2" key="1">
    <citation type="submission" date="2014-04" db="EMBL/GenBank/DDBJ databases">
        <authorList>
            <consortium name="DOE Joint Genome Institute"/>
            <person name="Kuo A."/>
            <person name="Martino E."/>
            <person name="Perotto S."/>
            <person name="Kohler A."/>
            <person name="Nagy L.G."/>
            <person name="Floudas D."/>
            <person name="Copeland A."/>
            <person name="Barry K.W."/>
            <person name="Cichocki N."/>
            <person name="Veneault-Fourrey C."/>
            <person name="LaButti K."/>
            <person name="Lindquist E.A."/>
            <person name="Lipzen A."/>
            <person name="Lundell T."/>
            <person name="Morin E."/>
            <person name="Murat C."/>
            <person name="Sun H."/>
            <person name="Tunlid A."/>
            <person name="Henrissat B."/>
            <person name="Grigoriev I.V."/>
            <person name="Hibbett D.S."/>
            <person name="Martin F."/>
            <person name="Nordberg H.P."/>
            <person name="Cantor M.N."/>
            <person name="Hua S.X."/>
        </authorList>
    </citation>
    <scope>NUCLEOTIDE SEQUENCE [LARGE SCALE GENOMIC DNA]</scope>
    <source>
        <strain evidence="1 2">Zn</strain>
    </source>
</reference>
<accession>A0A0C3HBM5</accession>
<dbReference type="InParanoid" id="A0A0C3HBM5"/>
<reference evidence="2" key="2">
    <citation type="submission" date="2015-01" db="EMBL/GenBank/DDBJ databases">
        <title>Evolutionary Origins and Diversification of the Mycorrhizal Mutualists.</title>
        <authorList>
            <consortium name="DOE Joint Genome Institute"/>
            <consortium name="Mycorrhizal Genomics Consortium"/>
            <person name="Kohler A."/>
            <person name="Kuo A."/>
            <person name="Nagy L.G."/>
            <person name="Floudas D."/>
            <person name="Copeland A."/>
            <person name="Barry K.W."/>
            <person name="Cichocki N."/>
            <person name="Veneault-Fourrey C."/>
            <person name="LaButti K."/>
            <person name="Lindquist E.A."/>
            <person name="Lipzen A."/>
            <person name="Lundell T."/>
            <person name="Morin E."/>
            <person name="Murat C."/>
            <person name="Riley R."/>
            <person name="Ohm R."/>
            <person name="Sun H."/>
            <person name="Tunlid A."/>
            <person name="Henrissat B."/>
            <person name="Grigoriev I.V."/>
            <person name="Hibbett D.S."/>
            <person name="Martin F."/>
        </authorList>
    </citation>
    <scope>NUCLEOTIDE SEQUENCE [LARGE SCALE GENOMIC DNA]</scope>
    <source>
        <strain evidence="2">Zn</strain>
    </source>
</reference>
<keyword evidence="2" id="KW-1185">Reference proteome</keyword>
<name>A0A0C3HBM5_OIDMZ</name>
<dbReference type="EMBL" id="KN832878">
    <property type="protein sequence ID" value="KIM99756.1"/>
    <property type="molecule type" value="Genomic_DNA"/>
</dbReference>
<dbReference type="HOGENOM" id="CLU_1468613_0_0_1"/>
<evidence type="ECO:0000313" key="2">
    <source>
        <dbReference type="Proteomes" id="UP000054321"/>
    </source>
</evidence>
<dbReference type="Proteomes" id="UP000054321">
    <property type="component" value="Unassembled WGS sequence"/>
</dbReference>
<gene>
    <name evidence="1" type="ORF">OIDMADRAFT_30158</name>
</gene>
<proteinExistence type="predicted"/>
<dbReference type="AlphaFoldDB" id="A0A0C3HBM5"/>
<organism evidence="1 2">
    <name type="scientific">Oidiodendron maius (strain Zn)</name>
    <dbReference type="NCBI Taxonomy" id="913774"/>
    <lineage>
        <taxon>Eukaryota</taxon>
        <taxon>Fungi</taxon>
        <taxon>Dikarya</taxon>
        <taxon>Ascomycota</taxon>
        <taxon>Pezizomycotina</taxon>
        <taxon>Leotiomycetes</taxon>
        <taxon>Leotiomycetes incertae sedis</taxon>
        <taxon>Myxotrichaceae</taxon>
        <taxon>Oidiodendron</taxon>
    </lineage>
</organism>
<evidence type="ECO:0000313" key="1">
    <source>
        <dbReference type="EMBL" id="KIM99756.1"/>
    </source>
</evidence>
<dbReference type="OrthoDB" id="5332281at2759"/>
<sequence length="184" mass="20909">MSPRDDLEVNDMVDIGFVMDWPVQGIKLLLDPDQPHQFYLPESTAKADLKRLDKPALDVVTDYIGAIYPYMQCILPVHYALHIPLFNHMNIWFQGLQGVIQPQFGGFSAENLGKVEQCTLHRSLDEGAVDYIPVMQYLGLREGDWPQLAAMVFDLLAIPAMDSQARHFGTRNALRIGRTEEQPR</sequence>
<protein>
    <submittedName>
        <fullName evidence="1">Uncharacterized protein</fullName>
    </submittedName>
</protein>